<dbReference type="EMBL" id="CAJNOM010000072">
    <property type="protein sequence ID" value="CAF0980520.1"/>
    <property type="molecule type" value="Genomic_DNA"/>
</dbReference>
<dbReference type="EMBL" id="CAJNON010000062">
    <property type="protein sequence ID" value="CAF0896148.1"/>
    <property type="molecule type" value="Genomic_DNA"/>
</dbReference>
<evidence type="ECO:0000313" key="7">
    <source>
        <dbReference type="Proteomes" id="UP000663832"/>
    </source>
</evidence>
<name>A0A814DWQ2_9BILA</name>
<gene>
    <name evidence="6" type="ORF">BJG266_LOCUS18582</name>
    <name evidence="4" type="ORF">IZO911_LOCUS15522</name>
    <name evidence="2" type="ORF">JYZ213_LOCUS9445</name>
    <name evidence="5" type="ORF">QVE165_LOCUS13835</name>
    <name evidence="3" type="ORF">VCS650_LOCUS9047</name>
</gene>
<evidence type="ECO:0000313" key="3">
    <source>
        <dbReference type="EMBL" id="CAF0896148.1"/>
    </source>
</evidence>
<evidence type="ECO:0000256" key="1">
    <source>
        <dbReference type="SAM" id="SignalP"/>
    </source>
</evidence>
<accession>A0A814DWQ2</accession>
<proteinExistence type="predicted"/>
<evidence type="ECO:0000313" key="5">
    <source>
        <dbReference type="EMBL" id="CAF0980520.1"/>
    </source>
</evidence>
<feature type="chain" id="PRO_5036224211" evidence="1">
    <location>
        <begin position="27"/>
        <end position="183"/>
    </location>
</feature>
<organism evidence="4 8">
    <name type="scientific">Adineta steineri</name>
    <dbReference type="NCBI Taxonomy" id="433720"/>
    <lineage>
        <taxon>Eukaryota</taxon>
        <taxon>Metazoa</taxon>
        <taxon>Spiralia</taxon>
        <taxon>Gnathifera</taxon>
        <taxon>Rotifera</taxon>
        <taxon>Eurotatoria</taxon>
        <taxon>Bdelloidea</taxon>
        <taxon>Adinetida</taxon>
        <taxon>Adinetidae</taxon>
        <taxon>Adineta</taxon>
    </lineage>
</organism>
<dbReference type="EMBL" id="CAJNOE010000135">
    <property type="protein sequence ID" value="CAF0960675.1"/>
    <property type="molecule type" value="Genomic_DNA"/>
</dbReference>
<feature type="signal peptide" evidence="1">
    <location>
        <begin position="1"/>
        <end position="26"/>
    </location>
</feature>
<keyword evidence="7" id="KW-1185">Reference proteome</keyword>
<reference evidence="4" key="1">
    <citation type="submission" date="2021-02" db="EMBL/GenBank/DDBJ databases">
        <authorList>
            <person name="Nowell W R."/>
        </authorList>
    </citation>
    <scope>NUCLEOTIDE SEQUENCE</scope>
</reference>
<dbReference type="OrthoDB" id="9970950at2759"/>
<evidence type="ECO:0000313" key="6">
    <source>
        <dbReference type="EMBL" id="CAF1050446.1"/>
    </source>
</evidence>
<dbReference type="EMBL" id="CAJNOI010000096">
    <property type="protein sequence ID" value="CAF1050446.1"/>
    <property type="molecule type" value="Genomic_DNA"/>
</dbReference>
<dbReference type="Proteomes" id="UP000663877">
    <property type="component" value="Unassembled WGS sequence"/>
</dbReference>
<protein>
    <submittedName>
        <fullName evidence="4">Uncharacterized protein</fullName>
    </submittedName>
</protein>
<dbReference type="Proteomes" id="UP000663832">
    <property type="component" value="Unassembled WGS sequence"/>
</dbReference>
<dbReference type="AlphaFoldDB" id="A0A814DWQ2"/>
<dbReference type="Proteomes" id="UP000663860">
    <property type="component" value="Unassembled WGS sequence"/>
</dbReference>
<sequence>MMLITKKKSIVFFLLILHIYIDESISQCDVYENNIYQVTTQFPNYKPYYIFLTLLSNGIFNEETNISNGQSTAELGSHLVFGTRTGYYQCPNASYVHLTDFGYIFKNSELSVFTNNGALIIQDYNLYFAPPNYTTCTGQLNAAFYPTGSDPFENQTQPIYSYPIRNLTCELLSGRHYVWPPGT</sequence>
<comment type="caution">
    <text evidence="4">The sequence shown here is derived from an EMBL/GenBank/DDBJ whole genome shotgun (WGS) entry which is preliminary data.</text>
</comment>
<evidence type="ECO:0000313" key="2">
    <source>
        <dbReference type="EMBL" id="CAF0880213.1"/>
    </source>
</evidence>
<evidence type="ECO:0000313" key="4">
    <source>
        <dbReference type="EMBL" id="CAF0960675.1"/>
    </source>
</evidence>
<dbReference type="EMBL" id="CAJNOG010000067">
    <property type="protein sequence ID" value="CAF0880213.1"/>
    <property type="molecule type" value="Genomic_DNA"/>
</dbReference>
<dbReference type="Proteomes" id="UP000663845">
    <property type="component" value="Unassembled WGS sequence"/>
</dbReference>
<keyword evidence="1" id="KW-0732">Signal</keyword>
<evidence type="ECO:0000313" key="8">
    <source>
        <dbReference type="Proteomes" id="UP000663860"/>
    </source>
</evidence>
<dbReference type="Proteomes" id="UP000663891">
    <property type="component" value="Unassembled WGS sequence"/>
</dbReference>